<feature type="transmembrane region" description="Helical" evidence="1">
    <location>
        <begin position="43"/>
        <end position="64"/>
    </location>
</feature>
<comment type="caution">
    <text evidence="2">The sequence shown here is derived from an EMBL/GenBank/DDBJ whole genome shotgun (WGS) entry which is preliminary data.</text>
</comment>
<dbReference type="EMBL" id="JADKPO010000027">
    <property type="protein sequence ID" value="MBF4769563.1"/>
    <property type="molecule type" value="Genomic_DNA"/>
</dbReference>
<sequence length="72" mass="7719">MTQHIHAVSDSAGYPDPFDQLDPWLTGSSLTRSSRWHLPSALLVARLVLATVLLAVVFGLPPLLRSVGAAID</sequence>
<reference evidence="2" key="1">
    <citation type="submission" date="2020-11" db="EMBL/GenBank/DDBJ databases">
        <title>Nocardioides cynanchi sp. nov., isolated from soil of rhizosphere of Cynanchum wilfordii.</title>
        <authorList>
            <person name="Lee J.-S."/>
            <person name="Suh M.K."/>
            <person name="Kim J.-S."/>
        </authorList>
    </citation>
    <scope>NUCLEOTIDE SEQUENCE</scope>
    <source>
        <strain evidence="2">KCTC 19276</strain>
    </source>
</reference>
<dbReference type="Proteomes" id="UP000660668">
    <property type="component" value="Unassembled WGS sequence"/>
</dbReference>
<dbReference type="AlphaFoldDB" id="A0A930VMN6"/>
<proteinExistence type="predicted"/>
<protein>
    <submittedName>
        <fullName evidence="2">Uncharacterized protein</fullName>
    </submittedName>
</protein>
<evidence type="ECO:0000313" key="3">
    <source>
        <dbReference type="Proteomes" id="UP000660668"/>
    </source>
</evidence>
<evidence type="ECO:0000256" key="1">
    <source>
        <dbReference type="SAM" id="Phobius"/>
    </source>
</evidence>
<organism evidence="2 3">
    <name type="scientific">Nocardioides agariphilus</name>
    <dbReference type="NCBI Taxonomy" id="433664"/>
    <lineage>
        <taxon>Bacteria</taxon>
        <taxon>Bacillati</taxon>
        <taxon>Actinomycetota</taxon>
        <taxon>Actinomycetes</taxon>
        <taxon>Propionibacteriales</taxon>
        <taxon>Nocardioidaceae</taxon>
        <taxon>Nocardioides</taxon>
    </lineage>
</organism>
<name>A0A930VMN6_9ACTN</name>
<evidence type="ECO:0000313" key="2">
    <source>
        <dbReference type="EMBL" id="MBF4769563.1"/>
    </source>
</evidence>
<keyword evidence="1" id="KW-0472">Membrane</keyword>
<accession>A0A930VMN6</accession>
<keyword evidence="3" id="KW-1185">Reference proteome</keyword>
<keyword evidence="1" id="KW-0812">Transmembrane</keyword>
<dbReference type="RefSeq" id="WP_194697707.1">
    <property type="nucleotide sequence ID" value="NZ_JADKPO010000027.1"/>
</dbReference>
<gene>
    <name evidence="2" type="ORF">ISU10_17485</name>
</gene>
<keyword evidence="1" id="KW-1133">Transmembrane helix</keyword>